<feature type="coiled-coil region" evidence="1">
    <location>
        <begin position="453"/>
        <end position="482"/>
    </location>
</feature>
<protein>
    <submittedName>
        <fullName evidence="3">Uncharacterized protein</fullName>
    </submittedName>
</protein>
<dbReference type="EMBL" id="KZ613745">
    <property type="protein sequence ID" value="PMD66164.1"/>
    <property type="molecule type" value="Genomic_DNA"/>
</dbReference>
<evidence type="ECO:0000256" key="2">
    <source>
        <dbReference type="SAM" id="MobiDB-lite"/>
    </source>
</evidence>
<feature type="compositionally biased region" description="Basic residues" evidence="2">
    <location>
        <begin position="74"/>
        <end position="84"/>
    </location>
</feature>
<gene>
    <name evidence="3" type="ORF">K444DRAFT_165027</name>
</gene>
<reference evidence="3 4" key="1">
    <citation type="submission" date="2016-04" db="EMBL/GenBank/DDBJ databases">
        <title>A degradative enzymes factory behind the ericoid mycorrhizal symbiosis.</title>
        <authorList>
            <consortium name="DOE Joint Genome Institute"/>
            <person name="Martino E."/>
            <person name="Morin E."/>
            <person name="Grelet G."/>
            <person name="Kuo A."/>
            <person name="Kohler A."/>
            <person name="Daghino S."/>
            <person name="Barry K."/>
            <person name="Choi C."/>
            <person name="Cichocki N."/>
            <person name="Clum A."/>
            <person name="Copeland A."/>
            <person name="Hainaut M."/>
            <person name="Haridas S."/>
            <person name="Labutti K."/>
            <person name="Lindquist E."/>
            <person name="Lipzen A."/>
            <person name="Khouja H.-R."/>
            <person name="Murat C."/>
            <person name="Ohm R."/>
            <person name="Olson A."/>
            <person name="Spatafora J."/>
            <person name="Veneault-Fourrey C."/>
            <person name="Henrissat B."/>
            <person name="Grigoriev I."/>
            <person name="Martin F."/>
            <person name="Perotto S."/>
        </authorList>
    </citation>
    <scope>NUCLEOTIDE SEQUENCE [LARGE SCALE GENOMIC DNA]</scope>
    <source>
        <strain evidence="3 4">E</strain>
    </source>
</reference>
<feature type="region of interest" description="Disordered" evidence="2">
    <location>
        <begin position="284"/>
        <end position="449"/>
    </location>
</feature>
<keyword evidence="4" id="KW-1185">Reference proteome</keyword>
<evidence type="ECO:0000313" key="4">
    <source>
        <dbReference type="Proteomes" id="UP000235371"/>
    </source>
</evidence>
<organism evidence="3 4">
    <name type="scientific">Hyaloscypha bicolor E</name>
    <dbReference type="NCBI Taxonomy" id="1095630"/>
    <lineage>
        <taxon>Eukaryota</taxon>
        <taxon>Fungi</taxon>
        <taxon>Dikarya</taxon>
        <taxon>Ascomycota</taxon>
        <taxon>Pezizomycotina</taxon>
        <taxon>Leotiomycetes</taxon>
        <taxon>Helotiales</taxon>
        <taxon>Hyaloscyphaceae</taxon>
        <taxon>Hyaloscypha</taxon>
        <taxon>Hyaloscypha bicolor</taxon>
    </lineage>
</organism>
<feature type="coiled-coil region" evidence="1">
    <location>
        <begin position="247"/>
        <end position="274"/>
    </location>
</feature>
<feature type="compositionally biased region" description="Acidic residues" evidence="2">
    <location>
        <begin position="173"/>
        <end position="183"/>
    </location>
</feature>
<feature type="region of interest" description="Disordered" evidence="2">
    <location>
        <begin position="65"/>
        <end position="186"/>
    </location>
</feature>
<feature type="compositionally biased region" description="Polar residues" evidence="2">
    <location>
        <begin position="131"/>
        <end position="140"/>
    </location>
</feature>
<evidence type="ECO:0000256" key="1">
    <source>
        <dbReference type="SAM" id="Coils"/>
    </source>
</evidence>
<feature type="compositionally biased region" description="Gly residues" evidence="2">
    <location>
        <begin position="648"/>
        <end position="660"/>
    </location>
</feature>
<evidence type="ECO:0000313" key="3">
    <source>
        <dbReference type="EMBL" id="PMD66164.1"/>
    </source>
</evidence>
<feature type="compositionally biased region" description="Polar residues" evidence="2">
    <location>
        <begin position="573"/>
        <end position="584"/>
    </location>
</feature>
<dbReference type="GeneID" id="36578770"/>
<dbReference type="OrthoDB" id="3946796at2759"/>
<dbReference type="InParanoid" id="A0A2J6TT19"/>
<sequence length="660" mass="71965">MARVTRSKKIEIAEDRTAIAIQTPLPDIPKKQPEALTEIHNTMGAANLATDDNVVAKELKNLKAAYRSALGGGKRGKKPKGRKNNKQDSQADSEETLDSQGPALEDSPGPAINLVPGATRQLLQSREEDLSASQEQQTNPAPAVRQTRRQMAMAQAAEEALSKSMREATVEVVDNDSSTDGEDVADRCCTKNTTATHTPGKSPVKTLEEVERACALSEDARPAEDGGEDSFVKQITCRSPAKPVSRIEDSVEALDKLEEALEALDQVAMAERMLSPEELKEKVAQVKAQDSVDPREKRKVVKETEAKGARKQTSTKGQPVKPGYASMRVKPTVAKQPVVKKASSMIFKPAAESTKSDEECPKTQPSAKAPVKTKRPVSLLPPKEPAKSTKPPTRPTFQLPGEAVAQKLKEKREARLAQRESSEDSFHTARVVSGPKIKSTKPPTRPTFVLPGEAVSQRKREAQEAKLRAQEEEERKRREFKAKPIRNSILPDFVPRETVASLARRSKIGVEGMDLGDFAGSKRGSLIVGGHRPSLSQATMANTSAPRTKAPVPVRKPSPTTYGPSMSGKALQRSVSVTDVQVQRQRAKEIYNRDNKMAEDIEREKREREAAAKRAREEAAERGRQASREWAEKQLAKKMAAGDKGMSAGYGPGGQMGLKA</sequence>
<feature type="compositionally biased region" description="Basic and acidic residues" evidence="2">
    <location>
        <begin position="407"/>
        <end position="427"/>
    </location>
</feature>
<proteinExistence type="predicted"/>
<feature type="region of interest" description="Disordered" evidence="2">
    <location>
        <begin position="539"/>
        <end position="660"/>
    </location>
</feature>
<feature type="compositionally biased region" description="Basic and acidic residues" evidence="2">
    <location>
        <begin position="586"/>
        <end position="635"/>
    </location>
</feature>
<feature type="compositionally biased region" description="Basic and acidic residues" evidence="2">
    <location>
        <begin position="160"/>
        <end position="169"/>
    </location>
</feature>
<accession>A0A2J6TT19</accession>
<dbReference type="STRING" id="1095630.A0A2J6TT19"/>
<dbReference type="Proteomes" id="UP000235371">
    <property type="component" value="Unassembled WGS sequence"/>
</dbReference>
<keyword evidence="1" id="KW-0175">Coiled coil</keyword>
<feature type="compositionally biased region" description="Low complexity" evidence="2">
    <location>
        <begin position="149"/>
        <end position="159"/>
    </location>
</feature>
<dbReference type="RefSeq" id="XP_024743068.1">
    <property type="nucleotide sequence ID" value="XM_024870688.1"/>
</dbReference>
<dbReference type="AlphaFoldDB" id="A0A2J6TT19"/>
<name>A0A2J6TT19_9HELO</name>
<feature type="compositionally biased region" description="Basic and acidic residues" evidence="2">
    <location>
        <begin position="284"/>
        <end position="308"/>
    </location>
</feature>